<evidence type="ECO:0000313" key="3">
    <source>
        <dbReference type="Proteomes" id="UP000289323"/>
    </source>
</evidence>
<organism evidence="2 3">
    <name type="scientific">Thermothielavioides terrestris</name>
    <dbReference type="NCBI Taxonomy" id="2587410"/>
    <lineage>
        <taxon>Eukaryota</taxon>
        <taxon>Fungi</taxon>
        <taxon>Dikarya</taxon>
        <taxon>Ascomycota</taxon>
        <taxon>Pezizomycotina</taxon>
        <taxon>Sordariomycetes</taxon>
        <taxon>Sordariomycetidae</taxon>
        <taxon>Sordariales</taxon>
        <taxon>Chaetomiaceae</taxon>
        <taxon>Thermothielavioides</taxon>
    </lineage>
</organism>
<accession>A0A3S4F4J6</accession>
<name>A0A3S4F4J6_9PEZI</name>
<dbReference type="PANTHER" id="PTHR21310:SF54">
    <property type="entry name" value="AMINOGLYCOSIDE PHOSPHOTRANSFERASE DOMAIN-CONTAINING PROTEIN"/>
    <property type="match status" value="1"/>
</dbReference>
<dbReference type="Gene3D" id="3.90.1200.10">
    <property type="match status" value="1"/>
</dbReference>
<feature type="domain" description="Aminoglycoside phosphotransferase" evidence="1">
    <location>
        <begin position="63"/>
        <end position="202"/>
    </location>
</feature>
<dbReference type="Proteomes" id="UP000289323">
    <property type="component" value="Unassembled WGS sequence"/>
</dbReference>
<dbReference type="SUPFAM" id="SSF56112">
    <property type="entry name" value="Protein kinase-like (PK-like)"/>
    <property type="match status" value="1"/>
</dbReference>
<dbReference type="Pfam" id="PF01636">
    <property type="entry name" value="APH"/>
    <property type="match status" value="1"/>
</dbReference>
<reference evidence="2 3" key="1">
    <citation type="submission" date="2018-04" db="EMBL/GenBank/DDBJ databases">
        <authorList>
            <person name="Huttner S."/>
            <person name="Dainat J."/>
        </authorList>
    </citation>
    <scope>NUCLEOTIDE SEQUENCE [LARGE SCALE GENOMIC DNA]</scope>
</reference>
<dbReference type="EMBL" id="OUUZ01000013">
    <property type="protein sequence ID" value="SPQ24362.1"/>
    <property type="molecule type" value="Genomic_DNA"/>
</dbReference>
<evidence type="ECO:0000259" key="1">
    <source>
        <dbReference type="Pfam" id="PF01636"/>
    </source>
</evidence>
<sequence length="210" mass="24312">MESIKEETVRSQLPDLSLAEFDFLDSSFFRDAGRKLPSPEEVLKATGKEMGDDGVYHIREIDQFIGSLHRGPVQDIYFSPDQHRGPFATAREFHDFVQLVSAAAIPVEKRLPEPYRDMLPDTARICLTHGDLHLGNILVARSPEDNRISLSGIVDWAQAGWYPEYWEYCKAMIVGPYGDEWRDDGWINIVLRPWEDEYEAFDFYWHSRCP</sequence>
<dbReference type="AlphaFoldDB" id="A0A3S4F4J6"/>
<proteinExistence type="predicted"/>
<dbReference type="PANTHER" id="PTHR21310">
    <property type="entry name" value="AMINOGLYCOSIDE PHOSPHOTRANSFERASE-RELATED-RELATED"/>
    <property type="match status" value="1"/>
</dbReference>
<dbReference type="InterPro" id="IPR011009">
    <property type="entry name" value="Kinase-like_dom_sf"/>
</dbReference>
<protein>
    <submittedName>
        <fullName evidence="2">2ab2568c-04d2-425a-a7e4-b0fd733b6101</fullName>
    </submittedName>
</protein>
<dbReference type="InterPro" id="IPR002575">
    <property type="entry name" value="Aminoglycoside_PTrfase"/>
</dbReference>
<evidence type="ECO:0000313" key="2">
    <source>
        <dbReference type="EMBL" id="SPQ24362.1"/>
    </source>
</evidence>
<dbReference type="InterPro" id="IPR051678">
    <property type="entry name" value="AGP_Transferase"/>
</dbReference>
<gene>
    <name evidence="2" type="ORF">TT172_LOCUS6781</name>
</gene>